<sequence length="79" mass="9138">MPVHCRSLDSAKIFCNRKNSFPGTCNFFICLLSHETHILTLEIIATSWLKDATAHISCTMNSYKWHVLLTVVYIYIFDI</sequence>
<reference evidence="1" key="1">
    <citation type="journal article" date="2018" name="Nat. Genet.">
        <title>Extensive intraspecific gene order and gene structural variations between Mo17 and other maize genomes.</title>
        <authorList>
            <person name="Sun S."/>
            <person name="Zhou Y."/>
            <person name="Chen J."/>
            <person name="Shi J."/>
            <person name="Zhao H."/>
            <person name="Zhao H."/>
            <person name="Song W."/>
            <person name="Zhang M."/>
            <person name="Cui Y."/>
            <person name="Dong X."/>
            <person name="Liu H."/>
            <person name="Ma X."/>
            <person name="Jiao Y."/>
            <person name="Wang B."/>
            <person name="Wei X."/>
            <person name="Stein J.C."/>
            <person name="Glaubitz J.C."/>
            <person name="Lu F."/>
            <person name="Yu G."/>
            <person name="Liang C."/>
            <person name="Fengler K."/>
            <person name="Li B."/>
            <person name="Rafalski A."/>
            <person name="Schnable P.S."/>
            <person name="Ware D.H."/>
            <person name="Buckler E.S."/>
            <person name="Lai J."/>
        </authorList>
    </citation>
    <scope>NUCLEOTIDE SEQUENCE [LARGE SCALE GENOMIC DNA]</scope>
    <source>
        <tissue evidence="1">Seedling</tissue>
    </source>
</reference>
<name>A0A3L6E9H3_MAIZE</name>
<dbReference type="EMBL" id="NCVQ01000007">
    <property type="protein sequence ID" value="PWZ16551.1"/>
    <property type="molecule type" value="Genomic_DNA"/>
</dbReference>
<evidence type="ECO:0000313" key="1">
    <source>
        <dbReference type="EMBL" id="PWZ16551.1"/>
    </source>
</evidence>
<protein>
    <submittedName>
        <fullName evidence="1">Uncharacterized protein</fullName>
    </submittedName>
</protein>
<organism evidence="1">
    <name type="scientific">Zea mays</name>
    <name type="common">Maize</name>
    <dbReference type="NCBI Taxonomy" id="4577"/>
    <lineage>
        <taxon>Eukaryota</taxon>
        <taxon>Viridiplantae</taxon>
        <taxon>Streptophyta</taxon>
        <taxon>Embryophyta</taxon>
        <taxon>Tracheophyta</taxon>
        <taxon>Spermatophyta</taxon>
        <taxon>Magnoliopsida</taxon>
        <taxon>Liliopsida</taxon>
        <taxon>Poales</taxon>
        <taxon>Poaceae</taxon>
        <taxon>PACMAD clade</taxon>
        <taxon>Panicoideae</taxon>
        <taxon>Andropogonodae</taxon>
        <taxon>Andropogoneae</taxon>
        <taxon>Tripsacinae</taxon>
        <taxon>Zea</taxon>
    </lineage>
</organism>
<dbReference type="Proteomes" id="UP000251960">
    <property type="component" value="Chromosome 6"/>
</dbReference>
<accession>A0A3L6E9H3</accession>
<comment type="caution">
    <text evidence="1">The sequence shown here is derived from an EMBL/GenBank/DDBJ whole genome shotgun (WGS) entry which is preliminary data.</text>
</comment>
<proteinExistence type="predicted"/>
<gene>
    <name evidence="1" type="ORF">Zm00014a_029296</name>
</gene>
<dbReference type="AlphaFoldDB" id="A0A3L6E9H3"/>